<dbReference type="EMBL" id="JRLX01000005">
    <property type="protein sequence ID" value="KGO87431.1"/>
    <property type="molecule type" value="Genomic_DNA"/>
</dbReference>
<organism evidence="1 2">
    <name type="scientific">Flavobacterium rivuli WB 3.3-2 = DSM 21788</name>
    <dbReference type="NCBI Taxonomy" id="1121895"/>
    <lineage>
        <taxon>Bacteria</taxon>
        <taxon>Pseudomonadati</taxon>
        <taxon>Bacteroidota</taxon>
        <taxon>Flavobacteriia</taxon>
        <taxon>Flavobacteriales</taxon>
        <taxon>Flavobacteriaceae</taxon>
        <taxon>Flavobacterium</taxon>
    </lineage>
</organism>
<evidence type="ECO:0000313" key="2">
    <source>
        <dbReference type="Proteomes" id="UP000030152"/>
    </source>
</evidence>
<dbReference type="Proteomes" id="UP000030152">
    <property type="component" value="Unassembled WGS sequence"/>
</dbReference>
<protein>
    <submittedName>
        <fullName evidence="1">Uncharacterized protein</fullName>
    </submittedName>
</protein>
<proteinExistence type="predicted"/>
<name>A0A0A2M716_9FLAO</name>
<accession>A0A0A2M716</accession>
<dbReference type="AlphaFoldDB" id="A0A0A2M716"/>
<sequence>MGVLKRCGVKHISNINGKFSNAYLIDINFTGESKSLSFDILKAKKYSAVNHKKQNITIFLPIKYFTP</sequence>
<keyword evidence="2" id="KW-1185">Reference proteome</keyword>
<gene>
    <name evidence="1" type="ORF">Q765_07130</name>
</gene>
<evidence type="ECO:0000313" key="1">
    <source>
        <dbReference type="EMBL" id="KGO87431.1"/>
    </source>
</evidence>
<reference evidence="1 2" key="1">
    <citation type="submission" date="2013-09" db="EMBL/GenBank/DDBJ databases">
        <authorList>
            <person name="Zeng Z."/>
            <person name="Chen C."/>
        </authorList>
    </citation>
    <scope>NUCLEOTIDE SEQUENCE [LARGE SCALE GENOMIC DNA]</scope>
    <source>
        <strain evidence="1 2">WB 3.3-2</strain>
    </source>
</reference>
<comment type="caution">
    <text evidence="1">The sequence shown here is derived from an EMBL/GenBank/DDBJ whole genome shotgun (WGS) entry which is preliminary data.</text>
</comment>